<dbReference type="SUPFAM" id="SSF103473">
    <property type="entry name" value="MFS general substrate transporter"/>
    <property type="match status" value="1"/>
</dbReference>
<evidence type="ECO:0000259" key="3">
    <source>
        <dbReference type="PROSITE" id="PS50850"/>
    </source>
</evidence>
<feature type="transmembrane region" description="Helical" evidence="2">
    <location>
        <begin position="374"/>
        <end position="398"/>
    </location>
</feature>
<feature type="transmembrane region" description="Helical" evidence="2">
    <location>
        <begin position="65"/>
        <end position="85"/>
    </location>
</feature>
<feature type="transmembrane region" description="Helical" evidence="2">
    <location>
        <begin position="14"/>
        <end position="33"/>
    </location>
</feature>
<organism evidence="4 5">
    <name type="scientific">Pristionchus fissidentatus</name>
    <dbReference type="NCBI Taxonomy" id="1538716"/>
    <lineage>
        <taxon>Eukaryota</taxon>
        <taxon>Metazoa</taxon>
        <taxon>Ecdysozoa</taxon>
        <taxon>Nematoda</taxon>
        <taxon>Chromadorea</taxon>
        <taxon>Rhabditida</taxon>
        <taxon>Rhabditina</taxon>
        <taxon>Diplogasteromorpha</taxon>
        <taxon>Diplogasteroidea</taxon>
        <taxon>Neodiplogasteridae</taxon>
        <taxon>Pristionchus</taxon>
    </lineage>
</organism>
<reference evidence="4" key="1">
    <citation type="submission" date="2023-10" db="EMBL/GenBank/DDBJ databases">
        <title>Genome assembly of Pristionchus species.</title>
        <authorList>
            <person name="Yoshida K."/>
            <person name="Sommer R.J."/>
        </authorList>
    </citation>
    <scope>NUCLEOTIDE SEQUENCE</scope>
    <source>
        <strain evidence="4">RS5133</strain>
    </source>
</reference>
<feature type="transmembrane region" description="Helical" evidence="2">
    <location>
        <begin position="316"/>
        <end position="338"/>
    </location>
</feature>
<evidence type="ECO:0000256" key="1">
    <source>
        <dbReference type="ARBA" id="ARBA00004141"/>
    </source>
</evidence>
<dbReference type="InterPro" id="IPR036259">
    <property type="entry name" value="MFS_trans_sf"/>
</dbReference>
<gene>
    <name evidence="4" type="ORF">PFISCL1PPCAC_26900</name>
</gene>
<evidence type="ECO:0000313" key="5">
    <source>
        <dbReference type="Proteomes" id="UP001432322"/>
    </source>
</evidence>
<comment type="subcellular location">
    <subcellularLocation>
        <location evidence="1">Membrane</location>
        <topology evidence="1">Multi-pass membrane protein</topology>
    </subcellularLocation>
</comment>
<dbReference type="InterPro" id="IPR011701">
    <property type="entry name" value="MFS"/>
</dbReference>
<feature type="domain" description="Major facilitator superfamily (MFS) profile" evidence="3">
    <location>
        <begin position="21"/>
        <end position="433"/>
    </location>
</feature>
<dbReference type="GO" id="GO:0016020">
    <property type="term" value="C:membrane"/>
    <property type="evidence" value="ECO:0007669"/>
    <property type="project" value="UniProtKB-SubCell"/>
</dbReference>
<dbReference type="Gene3D" id="1.20.1250.20">
    <property type="entry name" value="MFS general substrate transporter like domains"/>
    <property type="match status" value="2"/>
</dbReference>
<proteinExistence type="predicted"/>
<keyword evidence="2" id="KW-0812">Transmembrane</keyword>
<name>A0AAV5WY06_9BILA</name>
<dbReference type="EMBL" id="BTSY01000007">
    <property type="protein sequence ID" value="GMT35603.1"/>
    <property type="molecule type" value="Genomic_DNA"/>
</dbReference>
<keyword evidence="5" id="KW-1185">Reference proteome</keyword>
<dbReference type="GO" id="GO:0022857">
    <property type="term" value="F:transmembrane transporter activity"/>
    <property type="evidence" value="ECO:0007669"/>
    <property type="project" value="InterPro"/>
</dbReference>
<sequence length="453" mass="50705">MERLKMTARSLRNYYRYVIVVVTFVMLGSLMIGPDVFTYAMVYMENNTTDGEETFRTYNDVEKNYLITAMAVGTLIGMYPFNWLFSRYGARFVILGAGILSTLSTFLVPVCLDLSLAAAIIIRILQGISYSADFGLVGLVVTNWSPITETAIILALLSSFTFIKASVQLPLAAYMLKSYGWRSIYYAIGGIIAGSTILWTLVYRDDPRVSPANHREIERIERGKEKKNEGRVKVPYKRILLDHRVHALWAAAFVDTTASIMLSTYSAKFYSKIGFDSTGSAIATSLPGYSFLIGKILTGVLSDAIKSISETTKIRVFTFISLQLSAFVLLAIALTIQADRNLQVAFQVIFQFLIGANVGAFYKGGVLMSGPYAFFVIGNVQLFKSLSSLIEPLLFNWIVAKNEFSEWQTFFYIHVGLLTMGTIIYFPFVTTENQYTKCEDRDDSNESTNQSEL</sequence>
<feature type="transmembrane region" description="Helical" evidence="2">
    <location>
        <begin position="344"/>
        <end position="362"/>
    </location>
</feature>
<feature type="transmembrane region" description="Helical" evidence="2">
    <location>
        <begin position="410"/>
        <end position="428"/>
    </location>
</feature>
<dbReference type="PROSITE" id="PS50850">
    <property type="entry name" value="MFS"/>
    <property type="match status" value="1"/>
</dbReference>
<keyword evidence="2" id="KW-1133">Transmembrane helix</keyword>
<evidence type="ECO:0000313" key="4">
    <source>
        <dbReference type="EMBL" id="GMT35603.1"/>
    </source>
</evidence>
<keyword evidence="2" id="KW-0472">Membrane</keyword>
<dbReference type="PANTHER" id="PTHR45757">
    <property type="entry name" value="PROTEIN CBG23364-RELATED"/>
    <property type="match status" value="1"/>
</dbReference>
<dbReference type="Proteomes" id="UP001432322">
    <property type="component" value="Unassembled WGS sequence"/>
</dbReference>
<feature type="transmembrane region" description="Helical" evidence="2">
    <location>
        <begin position="246"/>
        <end position="265"/>
    </location>
</feature>
<protein>
    <recommendedName>
        <fullName evidence="3">Major facilitator superfamily (MFS) profile domain-containing protein</fullName>
    </recommendedName>
</protein>
<accession>A0AAV5WY06</accession>
<comment type="caution">
    <text evidence="4">The sequence shown here is derived from an EMBL/GenBank/DDBJ whole genome shotgun (WGS) entry which is preliminary data.</text>
</comment>
<evidence type="ECO:0000256" key="2">
    <source>
        <dbReference type="SAM" id="Phobius"/>
    </source>
</evidence>
<feature type="transmembrane region" description="Helical" evidence="2">
    <location>
        <begin position="92"/>
        <end position="124"/>
    </location>
</feature>
<dbReference type="Pfam" id="PF07690">
    <property type="entry name" value="MFS_1"/>
    <property type="match status" value="1"/>
</dbReference>
<dbReference type="InterPro" id="IPR020846">
    <property type="entry name" value="MFS_dom"/>
</dbReference>
<feature type="transmembrane region" description="Helical" evidence="2">
    <location>
        <begin position="184"/>
        <end position="203"/>
    </location>
</feature>
<dbReference type="PANTHER" id="PTHR45757:SF5">
    <property type="entry name" value="MAJOR FACILITATOR SUPERFAMILY (MFS) PROFILE DOMAIN-CONTAINING PROTEIN"/>
    <property type="match status" value="1"/>
</dbReference>
<dbReference type="AlphaFoldDB" id="A0AAV5WY06"/>